<dbReference type="AlphaFoldDB" id="A0AAE0T889"/>
<evidence type="ECO:0000313" key="3">
    <source>
        <dbReference type="Proteomes" id="UP001195483"/>
    </source>
</evidence>
<proteinExistence type="predicted"/>
<evidence type="ECO:0000259" key="1">
    <source>
        <dbReference type="PROSITE" id="PS50853"/>
    </source>
</evidence>
<name>A0AAE0T889_9BIVA</name>
<dbReference type="InterPro" id="IPR036116">
    <property type="entry name" value="FN3_sf"/>
</dbReference>
<protein>
    <recommendedName>
        <fullName evidence="1">Fibronectin type-III domain-containing protein</fullName>
    </recommendedName>
</protein>
<dbReference type="InterPro" id="IPR013783">
    <property type="entry name" value="Ig-like_fold"/>
</dbReference>
<dbReference type="Proteomes" id="UP001195483">
    <property type="component" value="Unassembled WGS sequence"/>
</dbReference>
<dbReference type="SUPFAM" id="SSF49265">
    <property type="entry name" value="Fibronectin type III"/>
    <property type="match status" value="1"/>
</dbReference>
<dbReference type="EMBL" id="JAEAOA010000085">
    <property type="protein sequence ID" value="KAK3605134.1"/>
    <property type="molecule type" value="Genomic_DNA"/>
</dbReference>
<keyword evidence="3" id="KW-1185">Reference proteome</keyword>
<feature type="domain" description="Fibronectin type-III" evidence="1">
    <location>
        <begin position="11"/>
        <end position="99"/>
    </location>
</feature>
<reference evidence="2" key="2">
    <citation type="journal article" date="2021" name="Genome Biol. Evol.">
        <title>Developing a high-quality reference genome for a parasitic bivalve with doubly uniparental inheritance (Bivalvia: Unionida).</title>
        <authorList>
            <person name="Smith C.H."/>
        </authorList>
    </citation>
    <scope>NUCLEOTIDE SEQUENCE</scope>
    <source>
        <strain evidence="2">CHS0354</strain>
        <tissue evidence="2">Mantle</tissue>
    </source>
</reference>
<sequence>MPCTCTRKTTTPTNFQAVAASATQINLSWDPVNGATKYNLFYATMNSTGTTKIEEDIMGTSYSHTGLTPNFTYRYTLVACNDVGCSEASGEKSATTNDVTFTITELRNTKRDIRPFYANSISVDVSLKDYYLSLKEKGQTKPTADEIKRGLHYKRNLSTTPINIMAWGAVGTIFTATSVASDVKAMLLTSNKTYTLYGMKNNGTDNDVVTLKDFKTDAESTSISAGLKANGHFYDSTAYIYPSLPNTTPATKFPPNMKYITVRAGEKFVIQSLLTAKAVVKLIIHSVSPRQLAAVR</sequence>
<dbReference type="Pfam" id="PF00041">
    <property type="entry name" value="fn3"/>
    <property type="match status" value="1"/>
</dbReference>
<dbReference type="CDD" id="cd00063">
    <property type="entry name" value="FN3"/>
    <property type="match status" value="1"/>
</dbReference>
<comment type="caution">
    <text evidence="2">The sequence shown here is derived from an EMBL/GenBank/DDBJ whole genome shotgun (WGS) entry which is preliminary data.</text>
</comment>
<reference evidence="2" key="3">
    <citation type="submission" date="2023-05" db="EMBL/GenBank/DDBJ databases">
        <authorList>
            <person name="Smith C.H."/>
        </authorList>
    </citation>
    <scope>NUCLEOTIDE SEQUENCE</scope>
    <source>
        <strain evidence="2">CHS0354</strain>
        <tissue evidence="2">Mantle</tissue>
    </source>
</reference>
<dbReference type="Gene3D" id="2.60.40.10">
    <property type="entry name" value="Immunoglobulins"/>
    <property type="match status" value="1"/>
</dbReference>
<organism evidence="2 3">
    <name type="scientific">Potamilus streckersoni</name>
    <dbReference type="NCBI Taxonomy" id="2493646"/>
    <lineage>
        <taxon>Eukaryota</taxon>
        <taxon>Metazoa</taxon>
        <taxon>Spiralia</taxon>
        <taxon>Lophotrochozoa</taxon>
        <taxon>Mollusca</taxon>
        <taxon>Bivalvia</taxon>
        <taxon>Autobranchia</taxon>
        <taxon>Heteroconchia</taxon>
        <taxon>Palaeoheterodonta</taxon>
        <taxon>Unionida</taxon>
        <taxon>Unionoidea</taxon>
        <taxon>Unionidae</taxon>
        <taxon>Ambleminae</taxon>
        <taxon>Lampsilini</taxon>
        <taxon>Potamilus</taxon>
    </lineage>
</organism>
<dbReference type="InterPro" id="IPR003961">
    <property type="entry name" value="FN3_dom"/>
</dbReference>
<reference evidence="2" key="1">
    <citation type="journal article" date="2021" name="Genome Biol. Evol.">
        <title>A High-Quality Reference Genome for a Parasitic Bivalve with Doubly Uniparental Inheritance (Bivalvia: Unionida).</title>
        <authorList>
            <person name="Smith C.H."/>
        </authorList>
    </citation>
    <scope>NUCLEOTIDE SEQUENCE</scope>
    <source>
        <strain evidence="2">CHS0354</strain>
    </source>
</reference>
<gene>
    <name evidence="2" type="ORF">CHS0354_000803</name>
</gene>
<accession>A0AAE0T889</accession>
<dbReference type="PROSITE" id="PS50853">
    <property type="entry name" value="FN3"/>
    <property type="match status" value="1"/>
</dbReference>
<dbReference type="SMART" id="SM00060">
    <property type="entry name" value="FN3"/>
    <property type="match status" value="1"/>
</dbReference>
<evidence type="ECO:0000313" key="2">
    <source>
        <dbReference type="EMBL" id="KAK3605134.1"/>
    </source>
</evidence>